<dbReference type="Pfam" id="PF00560">
    <property type="entry name" value="LRR_1"/>
    <property type="match status" value="1"/>
</dbReference>
<dbReference type="InterPro" id="IPR000483">
    <property type="entry name" value="Cys-rich_flank_reg_C"/>
</dbReference>
<reference evidence="13" key="1">
    <citation type="submission" date="2022-03" db="EMBL/GenBank/DDBJ databases">
        <authorList>
            <person name="Tunstrom K."/>
        </authorList>
    </citation>
    <scope>NUCLEOTIDE SEQUENCE</scope>
</reference>
<dbReference type="SMART" id="SM00369">
    <property type="entry name" value="LRR_TYP"/>
    <property type="match status" value="10"/>
</dbReference>
<evidence type="ECO:0000256" key="5">
    <source>
        <dbReference type="ARBA" id="ARBA00022729"/>
    </source>
</evidence>
<keyword evidence="7 11" id="KW-1133">Transmembrane helix</keyword>
<dbReference type="Gene3D" id="3.40.50.10140">
    <property type="entry name" value="Toll/interleukin-1 receptor homology (TIR) domain"/>
    <property type="match status" value="1"/>
</dbReference>
<proteinExistence type="inferred from homology"/>
<dbReference type="InterPro" id="IPR035897">
    <property type="entry name" value="Toll_tir_struct_dom_sf"/>
</dbReference>
<organism evidence="13 14">
    <name type="scientific">Euphydryas editha</name>
    <name type="common">Edith's checkerspot</name>
    <dbReference type="NCBI Taxonomy" id="104508"/>
    <lineage>
        <taxon>Eukaryota</taxon>
        <taxon>Metazoa</taxon>
        <taxon>Ecdysozoa</taxon>
        <taxon>Arthropoda</taxon>
        <taxon>Hexapoda</taxon>
        <taxon>Insecta</taxon>
        <taxon>Pterygota</taxon>
        <taxon>Neoptera</taxon>
        <taxon>Endopterygota</taxon>
        <taxon>Lepidoptera</taxon>
        <taxon>Glossata</taxon>
        <taxon>Ditrysia</taxon>
        <taxon>Papilionoidea</taxon>
        <taxon>Nymphalidae</taxon>
        <taxon>Nymphalinae</taxon>
        <taxon>Euphydryas</taxon>
    </lineage>
</organism>
<dbReference type="PROSITE" id="PS50104">
    <property type="entry name" value="TIR"/>
    <property type="match status" value="1"/>
</dbReference>
<evidence type="ECO:0000256" key="10">
    <source>
        <dbReference type="ARBA" id="ARBA00023180"/>
    </source>
</evidence>
<dbReference type="PANTHER" id="PTHR24365:SF541">
    <property type="entry name" value="PROTEIN TOLL-RELATED"/>
    <property type="match status" value="1"/>
</dbReference>
<evidence type="ECO:0000256" key="11">
    <source>
        <dbReference type="SAM" id="Phobius"/>
    </source>
</evidence>
<evidence type="ECO:0000256" key="9">
    <source>
        <dbReference type="ARBA" id="ARBA00023170"/>
    </source>
</evidence>
<sequence>MCMDKASYWGGPEEGCSEKVDVEEIILSCTLPSGNLTVYVDRPANYLLIVCEENSTLVCDEFQEAKPYIDKYIDTDKRNKNLHFLYVETCNLSRESLACPLRVVGASGATKVQLQGVVGNLEAVHLEGLNSVTDFILRDVGLTKLVNRSLSMNLISHLPGDLFKHTPNIGHLELSWNKLLDLSDDLFTGLQKLEQISIFDNNAPLKLENHTFSNLPSLYNLILDRSFIEHIPAELFVNTTNLKTLSLEGNKIKYLPNNVFKSVKLNYLYLDHNNISYLYSDVFLEQSSMTELKLGNNNLKSLPVGLFSHMNHLKVLDLGYNSIGYLNKSIFNGLVSLTKLSLAGNRIEQLDEAIFEFTTSLEVLDLSRNNLTISKDKNIIKFIEPSLTYILDDNEAAPQIISYYSPMKNLEKLRILDLSYNHISIICEDWTKLFSLTKLDLSYNNISALSVVDFDFPTDAVIDLQHNNIQQFEPRINSLYTTNATFLMDYNPYRCDCNLYYFIVSRRSGAKMSKIEIQNAECAQPTALKGFKLVDLEPERLTCDVDCSTGAITTTSNNDYNCDSCILNPVKLRLEMFCENLPTVYPKLPQIINSMYIKLKHVTNVPVLPPEVKIIDFSSLNLTEPPLANSIELNLTSNYLMKAPLELFQRNCSVYLSNNPFDCTCSGRDNVVALDTFKTLIPDYSNVTCSNGIFVSNIVIDQLCAMRNGTIISVSLGLIGICIVIITVISFKYTTEMRIVLIKFGLWRGKVVHRELYDAFVSFTHQDEDFVRNKLIPKLENGKPTLKICVHYRDWVVGDYIPEQIARSVDQSRYTIIVLSRNFVNSMWGRMEFRTAHARDRVIILMLDDLSADKSLDPDLRAYISINAYVKADDPLVWDRLRDVILNRKK</sequence>
<gene>
    <name evidence="13" type="ORF">EEDITHA_LOCUS205</name>
</gene>
<dbReference type="GO" id="GO:0038023">
    <property type="term" value="F:signaling receptor activity"/>
    <property type="evidence" value="ECO:0007669"/>
    <property type="project" value="TreeGrafter"/>
</dbReference>
<dbReference type="InterPro" id="IPR000157">
    <property type="entry name" value="TIR_dom"/>
</dbReference>
<feature type="transmembrane region" description="Helical" evidence="11">
    <location>
        <begin position="711"/>
        <end position="731"/>
    </location>
</feature>
<name>A0AAU9T928_EUPED</name>
<dbReference type="PANTHER" id="PTHR24365">
    <property type="entry name" value="TOLL-LIKE RECEPTOR"/>
    <property type="match status" value="1"/>
</dbReference>
<comment type="subcellular location">
    <subcellularLocation>
        <location evidence="1">Membrane</location>
        <topology evidence="1">Single-pass type I membrane protein</topology>
    </subcellularLocation>
</comment>
<keyword evidence="10" id="KW-0325">Glycoprotein</keyword>
<evidence type="ECO:0000256" key="4">
    <source>
        <dbReference type="ARBA" id="ARBA00022692"/>
    </source>
</evidence>
<evidence type="ECO:0000256" key="8">
    <source>
        <dbReference type="ARBA" id="ARBA00023136"/>
    </source>
</evidence>
<dbReference type="SMART" id="SM00082">
    <property type="entry name" value="LRRCT"/>
    <property type="match status" value="1"/>
</dbReference>
<evidence type="ECO:0000256" key="1">
    <source>
        <dbReference type="ARBA" id="ARBA00004479"/>
    </source>
</evidence>
<dbReference type="SMART" id="SM00255">
    <property type="entry name" value="TIR"/>
    <property type="match status" value="1"/>
</dbReference>
<evidence type="ECO:0000256" key="6">
    <source>
        <dbReference type="ARBA" id="ARBA00022737"/>
    </source>
</evidence>
<keyword evidence="3" id="KW-0433">Leucine-rich repeat</keyword>
<dbReference type="Gene3D" id="3.80.10.10">
    <property type="entry name" value="Ribonuclease Inhibitor"/>
    <property type="match status" value="3"/>
</dbReference>
<comment type="caution">
    <text evidence="13">The sequence shown here is derived from an EMBL/GenBank/DDBJ whole genome shotgun (WGS) entry which is preliminary data.</text>
</comment>
<dbReference type="InterPro" id="IPR003591">
    <property type="entry name" value="Leu-rich_rpt_typical-subtyp"/>
</dbReference>
<dbReference type="InterPro" id="IPR032675">
    <property type="entry name" value="LRR_dom_sf"/>
</dbReference>
<dbReference type="AlphaFoldDB" id="A0AAU9T928"/>
<keyword evidence="14" id="KW-1185">Reference proteome</keyword>
<feature type="domain" description="TIR" evidence="12">
    <location>
        <begin position="755"/>
        <end position="885"/>
    </location>
</feature>
<evidence type="ECO:0000256" key="3">
    <source>
        <dbReference type="ARBA" id="ARBA00022614"/>
    </source>
</evidence>
<evidence type="ECO:0000313" key="14">
    <source>
        <dbReference type="Proteomes" id="UP001153954"/>
    </source>
</evidence>
<dbReference type="SMART" id="SM00365">
    <property type="entry name" value="LRR_SD22"/>
    <property type="match status" value="6"/>
</dbReference>
<dbReference type="GO" id="GO:0005886">
    <property type="term" value="C:plasma membrane"/>
    <property type="evidence" value="ECO:0007669"/>
    <property type="project" value="TreeGrafter"/>
</dbReference>
<protein>
    <recommendedName>
        <fullName evidence="12">TIR domain-containing protein</fullName>
    </recommendedName>
</protein>
<dbReference type="SUPFAM" id="SSF52058">
    <property type="entry name" value="L domain-like"/>
    <property type="match status" value="2"/>
</dbReference>
<evidence type="ECO:0000259" key="12">
    <source>
        <dbReference type="PROSITE" id="PS50104"/>
    </source>
</evidence>
<evidence type="ECO:0000313" key="13">
    <source>
        <dbReference type="EMBL" id="CAH2083534.1"/>
    </source>
</evidence>
<keyword evidence="6" id="KW-0677">Repeat</keyword>
<keyword evidence="5" id="KW-0732">Signal</keyword>
<dbReference type="EMBL" id="CAKOGL010000001">
    <property type="protein sequence ID" value="CAH2083534.1"/>
    <property type="molecule type" value="Genomic_DNA"/>
</dbReference>
<dbReference type="SUPFAM" id="SSF52200">
    <property type="entry name" value="Toll/Interleukin receptor TIR domain"/>
    <property type="match status" value="1"/>
</dbReference>
<dbReference type="PROSITE" id="PS51450">
    <property type="entry name" value="LRR"/>
    <property type="match status" value="4"/>
</dbReference>
<dbReference type="Pfam" id="PF13516">
    <property type="entry name" value="LRR_6"/>
    <property type="match status" value="1"/>
</dbReference>
<accession>A0AAU9T928</accession>
<dbReference type="InterPro" id="IPR001611">
    <property type="entry name" value="Leu-rich_rpt"/>
</dbReference>
<keyword evidence="9" id="KW-0675">Receptor</keyword>
<dbReference type="Proteomes" id="UP001153954">
    <property type="component" value="Unassembled WGS sequence"/>
</dbReference>
<dbReference type="Pfam" id="PF13676">
    <property type="entry name" value="TIR_2"/>
    <property type="match status" value="1"/>
</dbReference>
<keyword evidence="4 11" id="KW-0812">Transmembrane</keyword>
<dbReference type="GO" id="GO:0007165">
    <property type="term" value="P:signal transduction"/>
    <property type="evidence" value="ECO:0007669"/>
    <property type="project" value="InterPro"/>
</dbReference>
<evidence type="ECO:0000256" key="2">
    <source>
        <dbReference type="ARBA" id="ARBA00009634"/>
    </source>
</evidence>
<keyword evidence="8 11" id="KW-0472">Membrane</keyword>
<dbReference type="Pfam" id="PF13855">
    <property type="entry name" value="LRR_8"/>
    <property type="match status" value="3"/>
</dbReference>
<evidence type="ECO:0000256" key="7">
    <source>
        <dbReference type="ARBA" id="ARBA00022989"/>
    </source>
</evidence>
<comment type="similarity">
    <text evidence="2">Belongs to the Toll-like receptor family.</text>
</comment>